<evidence type="ECO:0000259" key="2">
    <source>
        <dbReference type="Pfam" id="PF00107"/>
    </source>
</evidence>
<dbReference type="Gene3D" id="3.40.50.720">
    <property type="entry name" value="NAD(P)-binding Rossmann-like Domain"/>
    <property type="match status" value="1"/>
</dbReference>
<name>A0A5C6TDP7_FUSOC</name>
<reference evidence="3 4" key="1">
    <citation type="submission" date="2019-07" db="EMBL/GenBank/DDBJ databases">
        <title>The First High-Quality Draft Genome Sequence of the Causal Agent of the Current Panama Disease Epidemic.</title>
        <authorList>
            <person name="Warmington R.J."/>
            <person name="Kay W."/>
            <person name="Jeffries A."/>
            <person name="Bebber D."/>
            <person name="Moore K."/>
            <person name="Studholme D.J."/>
        </authorList>
    </citation>
    <scope>NUCLEOTIDE SEQUENCE [LARGE SCALE GENOMIC DNA]</scope>
    <source>
        <strain evidence="3 4">TR4</strain>
    </source>
</reference>
<evidence type="ECO:0000256" key="1">
    <source>
        <dbReference type="ARBA" id="ARBA00023002"/>
    </source>
</evidence>
<dbReference type="Pfam" id="PF00107">
    <property type="entry name" value="ADH_zinc_N"/>
    <property type="match status" value="1"/>
</dbReference>
<dbReference type="EMBL" id="VMNF01000005">
    <property type="protein sequence ID" value="TXC08886.1"/>
    <property type="molecule type" value="Genomic_DNA"/>
</dbReference>
<dbReference type="GO" id="GO:0016651">
    <property type="term" value="F:oxidoreductase activity, acting on NAD(P)H"/>
    <property type="evidence" value="ECO:0007669"/>
    <property type="project" value="InterPro"/>
</dbReference>
<accession>A0A5C6TDP7</accession>
<gene>
    <name evidence="3" type="ORF">FocTR4_00004162</name>
</gene>
<dbReference type="InterPro" id="IPR036291">
    <property type="entry name" value="NAD(P)-bd_dom_sf"/>
</dbReference>
<feature type="domain" description="Alcohol dehydrogenase-like C-terminal" evidence="2">
    <location>
        <begin position="114"/>
        <end position="193"/>
    </location>
</feature>
<dbReference type="PANTHER" id="PTHR45348:SF2">
    <property type="entry name" value="ZINC-TYPE ALCOHOL DEHYDROGENASE-LIKE PROTEIN C2E1P3.01"/>
    <property type="match status" value="1"/>
</dbReference>
<dbReference type="PANTHER" id="PTHR45348">
    <property type="entry name" value="HYPOTHETICAL OXIDOREDUCTASE (EUROFUNG)"/>
    <property type="match status" value="1"/>
</dbReference>
<dbReference type="InterPro" id="IPR013149">
    <property type="entry name" value="ADH-like_C"/>
</dbReference>
<evidence type="ECO:0000313" key="3">
    <source>
        <dbReference type="EMBL" id="TXC08886.1"/>
    </source>
</evidence>
<proteinExistence type="predicted"/>
<dbReference type="AlphaFoldDB" id="A0A5C6TDP7"/>
<dbReference type="InterPro" id="IPR047122">
    <property type="entry name" value="Trans-enoyl_RdTase-like"/>
</dbReference>
<sequence>MAKRFVLPAPFGRLQLETMDIVGHAIDPRESQRFQKGDLIMSTGTVGYSDGCSYQSHALVQVIESEIPVLGLSTPPFSLCTAACGLYLDMGLAKVADRSDVAATHVLIWGANGGVGKLAIQLAKISGYSVVAVTSSNETTAQAQTRGADYVFSRSDPDLIAKIKSVAPDQRLAFDTVVTEETISKIVDCCKKPVTVATAIKYTAAPIDGVQLKPVYSGEIMGKTMTGQPSAAGVQLGYWLWGGLDNWLGNGQIKPLEYEALNGLQEVQEGLDRLKCGSVHKKLVTYTGAHIMMPHAKQIATGRVDAINACCQNQACGLICNIGAVSDQFDLNSYFGGANMPQYALVYKIFLTGLESVPLVRKTQAQFEKDAQSIIDSQKSFILFSQEALVMDVKKGVRFSRNRQLVFKDLPGSSHLD</sequence>
<keyword evidence="1" id="KW-0560">Oxidoreductase</keyword>
<dbReference type="SUPFAM" id="SSF51735">
    <property type="entry name" value="NAD(P)-binding Rossmann-fold domains"/>
    <property type="match status" value="1"/>
</dbReference>
<comment type="caution">
    <text evidence="3">The sequence shown here is derived from an EMBL/GenBank/DDBJ whole genome shotgun (WGS) entry which is preliminary data.</text>
</comment>
<organism evidence="3 4">
    <name type="scientific">Fusarium oxysporum f. sp. cubense</name>
    <dbReference type="NCBI Taxonomy" id="61366"/>
    <lineage>
        <taxon>Eukaryota</taxon>
        <taxon>Fungi</taxon>
        <taxon>Dikarya</taxon>
        <taxon>Ascomycota</taxon>
        <taxon>Pezizomycotina</taxon>
        <taxon>Sordariomycetes</taxon>
        <taxon>Hypocreomycetidae</taxon>
        <taxon>Hypocreales</taxon>
        <taxon>Nectriaceae</taxon>
        <taxon>Fusarium</taxon>
        <taxon>Fusarium oxysporum species complex</taxon>
    </lineage>
</organism>
<protein>
    <recommendedName>
        <fullName evidence="2">Alcohol dehydrogenase-like C-terminal domain-containing protein</fullName>
    </recommendedName>
</protein>
<dbReference type="Proteomes" id="UP000321331">
    <property type="component" value="Unassembled WGS sequence"/>
</dbReference>
<dbReference type="Gene3D" id="3.90.180.10">
    <property type="entry name" value="Medium-chain alcohol dehydrogenases, catalytic domain"/>
    <property type="match status" value="1"/>
</dbReference>
<evidence type="ECO:0000313" key="4">
    <source>
        <dbReference type="Proteomes" id="UP000321331"/>
    </source>
</evidence>